<evidence type="ECO:0000313" key="2">
    <source>
        <dbReference type="EMBL" id="KAI3405552.2"/>
    </source>
</evidence>
<feature type="region of interest" description="Disordered" evidence="1">
    <location>
        <begin position="517"/>
        <end position="581"/>
    </location>
</feature>
<proteinExistence type="predicted"/>
<dbReference type="Proteomes" id="UP001202479">
    <property type="component" value="Unassembled WGS sequence"/>
</dbReference>
<feature type="compositionally biased region" description="Basic and acidic residues" evidence="1">
    <location>
        <begin position="98"/>
        <end position="126"/>
    </location>
</feature>
<dbReference type="RefSeq" id="XP_049181297.1">
    <property type="nucleotide sequence ID" value="XM_049322707.1"/>
</dbReference>
<evidence type="ECO:0000313" key="3">
    <source>
        <dbReference type="Proteomes" id="UP001202479"/>
    </source>
</evidence>
<feature type="compositionally biased region" description="Basic and acidic residues" evidence="1">
    <location>
        <begin position="187"/>
        <end position="197"/>
    </location>
</feature>
<protein>
    <submittedName>
        <fullName evidence="2">Uncharacterized protein</fullName>
    </submittedName>
</protein>
<feature type="region of interest" description="Disordered" evidence="1">
    <location>
        <begin position="155"/>
        <end position="197"/>
    </location>
</feature>
<dbReference type="AlphaFoldDB" id="A0AAI9SZC2"/>
<feature type="compositionally biased region" description="Low complexity" evidence="1">
    <location>
        <begin position="524"/>
        <end position="533"/>
    </location>
</feature>
<dbReference type="PANTHER" id="PTHR39398">
    <property type="entry name" value="YALI0F14311P"/>
    <property type="match status" value="1"/>
</dbReference>
<dbReference type="PANTHER" id="PTHR39398:SF1">
    <property type="entry name" value="CSN8_PSMD8_EIF3K DOMAIN-CONTAINING PROTEIN"/>
    <property type="match status" value="1"/>
</dbReference>
<feature type="compositionally biased region" description="Low complexity" evidence="1">
    <location>
        <begin position="571"/>
        <end position="581"/>
    </location>
</feature>
<keyword evidence="3" id="KW-1185">Reference proteome</keyword>
<comment type="caution">
    <text evidence="2">The sequence shown here is derived from an EMBL/GenBank/DDBJ whole genome shotgun (WGS) entry which is preliminary data.</text>
</comment>
<organism evidence="2 3">
    <name type="scientific">Candida oxycetoniae</name>
    <dbReference type="NCBI Taxonomy" id="497107"/>
    <lineage>
        <taxon>Eukaryota</taxon>
        <taxon>Fungi</taxon>
        <taxon>Dikarya</taxon>
        <taxon>Ascomycota</taxon>
        <taxon>Saccharomycotina</taxon>
        <taxon>Pichiomycetes</taxon>
        <taxon>Debaryomycetaceae</taxon>
        <taxon>Candida/Lodderomyces clade</taxon>
        <taxon>Candida</taxon>
    </lineage>
</organism>
<dbReference type="EMBL" id="JAHUZD010000028">
    <property type="protein sequence ID" value="KAI3405552.2"/>
    <property type="molecule type" value="Genomic_DNA"/>
</dbReference>
<reference evidence="2" key="1">
    <citation type="journal article" date="2022" name="DNA Res.">
        <title>Genome analysis of five recently described species of the CUG-Ser clade uncovers Candida theae as a new hybrid lineage with pathogenic potential in the Candida parapsilosis species complex.</title>
        <authorList>
            <person name="Mixao V."/>
            <person name="Del Olmo V."/>
            <person name="Hegedusova E."/>
            <person name="Saus E."/>
            <person name="Pryszcz L."/>
            <person name="Cillingova A."/>
            <person name="Nosek J."/>
            <person name="Gabaldon T."/>
        </authorList>
    </citation>
    <scope>NUCLEOTIDE SEQUENCE</scope>
    <source>
        <strain evidence="2">CBS 10844</strain>
    </source>
</reference>
<evidence type="ECO:0000256" key="1">
    <source>
        <dbReference type="SAM" id="MobiDB-lite"/>
    </source>
</evidence>
<feature type="compositionally biased region" description="Basic and acidic residues" evidence="1">
    <location>
        <begin position="155"/>
        <end position="164"/>
    </location>
</feature>
<feature type="region of interest" description="Disordered" evidence="1">
    <location>
        <begin position="83"/>
        <end position="126"/>
    </location>
</feature>
<accession>A0AAI9SZC2</accession>
<name>A0AAI9SZC2_9ASCO</name>
<feature type="compositionally biased region" description="Acidic residues" evidence="1">
    <location>
        <begin position="175"/>
        <end position="186"/>
    </location>
</feature>
<dbReference type="GeneID" id="73379187"/>
<gene>
    <name evidence="2" type="ORF">KGF56_001570</name>
</gene>
<feature type="compositionally biased region" description="Polar residues" evidence="1">
    <location>
        <begin position="537"/>
        <end position="557"/>
    </location>
</feature>
<sequence length="581" mass="66332">MDDCLKYIISNSLDDIDLAQFPNQPVESSQELLIASFEQVIVNSASPSCGGHNRLEAIAMRSTSQDTGLAGARKKSANNRVTYKSSEDEKLARRRARFNSDSDSKRNFKNDHGFVSRGEDTRLQDSETEREEYFLHILSQFIRFTSTRSSKELHDTFQKTREMDPENFASAQCSVEEEEEEEEEEEKKDGEKKQEKEAAAVTIDSITMSLRKLRESLLYLPPSQLHKKVFLFSIRISHYFKHYQTYIPSIMYLLEHSEALGLSDLEIEEIVVILVLHICHMNNDASSAIANFFEYIPQRMDVLKIIRCWISKDYYTWINIYNNVESFAIKSMMKIGMTRMINCMIESLSNSYYNMSRRVIENDLLPHDLTYETFVQNFAPGWSIAEESDLVTIRARKMFRFYGNDDGDSSRPKLPNSIKIDDITSGRIDPQLIYDEIERLKAEINILRNEMSMFLKALATIPETGSQQEYYETIIRRLQTVQQSIVQYCERYNKLLPIINLAQIKLGHEVEAPPAAAAKGGTLSTPSTSNNTPVMGTKTTPALNSETTPKTIANDGSASIMKNGKKPIRKTTTTTTTTTPK</sequence>